<evidence type="ECO:0000256" key="1">
    <source>
        <dbReference type="SAM" id="MobiDB-lite"/>
    </source>
</evidence>
<evidence type="ECO:0000313" key="3">
    <source>
        <dbReference type="Proteomes" id="UP001301140"/>
    </source>
</evidence>
<protein>
    <recommendedName>
        <fullName evidence="4">DUF3035 domain-containing protein</fullName>
    </recommendedName>
</protein>
<dbReference type="AlphaFoldDB" id="A0AAP3XPJ6"/>
<dbReference type="EMBL" id="JARGEQ010000016">
    <property type="protein sequence ID" value="MDF1585314.1"/>
    <property type="molecule type" value="Genomic_DNA"/>
</dbReference>
<accession>A0AAP3XPJ6</accession>
<evidence type="ECO:0008006" key="4">
    <source>
        <dbReference type="Google" id="ProtNLM"/>
    </source>
</evidence>
<dbReference type="RefSeq" id="WP_327787729.1">
    <property type="nucleotide sequence ID" value="NZ_JARGEQ010000016.1"/>
</dbReference>
<gene>
    <name evidence="2" type="ORF">PZ740_02820</name>
</gene>
<evidence type="ECO:0000313" key="2">
    <source>
        <dbReference type="EMBL" id="MDF1585314.1"/>
    </source>
</evidence>
<proteinExistence type="predicted"/>
<feature type="compositionally biased region" description="Low complexity" evidence="1">
    <location>
        <begin position="89"/>
        <end position="98"/>
    </location>
</feature>
<organism evidence="2 3">
    <name type="scientific">Marinimicrococcus flavescens</name>
    <dbReference type="NCBI Taxonomy" id="3031815"/>
    <lineage>
        <taxon>Bacteria</taxon>
        <taxon>Pseudomonadati</taxon>
        <taxon>Pseudomonadota</taxon>
        <taxon>Alphaproteobacteria</taxon>
        <taxon>Geminicoccales</taxon>
        <taxon>Geminicoccaceae</taxon>
        <taxon>Marinimicrococcus</taxon>
    </lineage>
</organism>
<comment type="caution">
    <text evidence="2">The sequence shown here is derived from an EMBL/GenBank/DDBJ whole genome shotgun (WGS) entry which is preliminary data.</text>
</comment>
<sequence>MVVTDTRACANSDRRPRRVPGRGTFACLLAGLLLGACAPGAGYRSLHEVPQAPVLAPAEERLELGDALLEDRAAVRREGQALRHETGLGPAPADAGPAPSMPRPAQEVRRSRPENVEAAYVEERVRAETSDVTLGDFLRRLEELPETPAAAPGVNGPATADAPPPAPPGGKRQAGRDTPPPAPLLDRLLARLGLATPETGAPE</sequence>
<name>A0AAP3XPJ6_9PROT</name>
<feature type="region of interest" description="Disordered" evidence="1">
    <location>
        <begin position="79"/>
        <end position="116"/>
    </location>
</feature>
<dbReference type="Proteomes" id="UP001301140">
    <property type="component" value="Unassembled WGS sequence"/>
</dbReference>
<feature type="compositionally biased region" description="Basic and acidic residues" evidence="1">
    <location>
        <begin position="106"/>
        <end position="116"/>
    </location>
</feature>
<feature type="compositionally biased region" description="Low complexity" evidence="1">
    <location>
        <begin position="184"/>
        <end position="196"/>
    </location>
</feature>
<feature type="region of interest" description="Disordered" evidence="1">
    <location>
        <begin position="145"/>
        <end position="203"/>
    </location>
</feature>
<keyword evidence="3" id="KW-1185">Reference proteome</keyword>
<reference evidence="2 3" key="1">
    <citation type="submission" date="2023-03" db="EMBL/GenBank/DDBJ databases">
        <title>YIM 152171 draft genome.</title>
        <authorList>
            <person name="Yang Z."/>
        </authorList>
    </citation>
    <scope>NUCLEOTIDE SEQUENCE [LARGE SCALE GENOMIC DNA]</scope>
    <source>
        <strain evidence="2 3">YIM 152171</strain>
    </source>
</reference>